<gene>
    <name evidence="1" type="ORF">APAL1065_LOCUS23872</name>
</gene>
<reference evidence="1" key="1">
    <citation type="submission" date="2021-01" db="EMBL/GenBank/DDBJ databases">
        <authorList>
            <person name="Corre E."/>
            <person name="Pelletier E."/>
            <person name="Niang G."/>
            <person name="Scheremetjew M."/>
            <person name="Finn R."/>
            <person name="Kale V."/>
            <person name="Holt S."/>
            <person name="Cochrane G."/>
            <person name="Meng A."/>
            <person name="Brown T."/>
            <person name="Cohen L."/>
        </authorList>
    </citation>
    <scope>NUCLEOTIDE SEQUENCE</scope>
    <source>
        <strain evidence="1">CCMP125</strain>
    </source>
</reference>
<dbReference type="AlphaFoldDB" id="A0A7S2YPP8"/>
<protein>
    <submittedName>
        <fullName evidence="1">Uncharacterized protein</fullName>
    </submittedName>
</protein>
<evidence type="ECO:0000313" key="1">
    <source>
        <dbReference type="EMBL" id="CAD9988511.1"/>
    </source>
</evidence>
<proteinExistence type="predicted"/>
<dbReference type="EMBL" id="HBHT01035504">
    <property type="protein sequence ID" value="CAD9988511.1"/>
    <property type="molecule type" value="Transcribed_RNA"/>
</dbReference>
<organism evidence="1">
    <name type="scientific">Entomoneis paludosa</name>
    <dbReference type="NCBI Taxonomy" id="265537"/>
    <lineage>
        <taxon>Eukaryota</taxon>
        <taxon>Sar</taxon>
        <taxon>Stramenopiles</taxon>
        <taxon>Ochrophyta</taxon>
        <taxon>Bacillariophyta</taxon>
        <taxon>Bacillariophyceae</taxon>
        <taxon>Bacillariophycidae</taxon>
        <taxon>Entomoneidaceae</taxon>
        <taxon>Entomoneis</taxon>
    </lineage>
</organism>
<accession>A0A7S2YPP8</accession>
<sequence>MRRFASALSSTVVDWSAFQTSPSDTRKEGRLHFSKGRRPTRAQFMSVHQITFTRQHGRCIFVSIIGISSESMTSGDANFFGNNDGRSRGIGKLTKSRIGI</sequence>
<name>A0A7S2YPP8_9STRA</name>